<reference evidence="2 3" key="1">
    <citation type="submission" date="2022-04" db="EMBL/GenBank/DDBJ databases">
        <authorList>
            <person name="Huq M.A."/>
        </authorList>
    </citation>
    <scope>NUCLEOTIDE SEQUENCE [LARGE SCALE GENOMIC DNA]</scope>
    <source>
        <strain evidence="2 3">MAH-33</strain>
    </source>
</reference>
<evidence type="ECO:0000256" key="1">
    <source>
        <dbReference type="SAM" id="SignalP"/>
    </source>
</evidence>
<dbReference type="EMBL" id="JALKHS010000006">
    <property type="protein sequence ID" value="MCK0530713.1"/>
    <property type="molecule type" value="Genomic_DNA"/>
</dbReference>
<gene>
    <name evidence="2" type="ORF">MU848_03830</name>
</gene>
<dbReference type="RefSeq" id="WP_247230307.1">
    <property type="nucleotide sequence ID" value="NZ_JALKHS010000006.1"/>
</dbReference>
<proteinExistence type="predicted"/>
<accession>A0ABT0DUB8</accession>
<dbReference type="PROSITE" id="PS51257">
    <property type="entry name" value="PROKAR_LIPOPROTEIN"/>
    <property type="match status" value="1"/>
</dbReference>
<dbReference type="Proteomes" id="UP001203512">
    <property type="component" value="Unassembled WGS sequence"/>
</dbReference>
<protein>
    <submittedName>
        <fullName evidence="2">Uncharacterized protein</fullName>
    </submittedName>
</protein>
<name>A0ABT0DUB8_9SPHN</name>
<keyword evidence="1" id="KW-0732">Signal</keyword>
<feature type="signal peptide" evidence="1">
    <location>
        <begin position="1"/>
        <end position="21"/>
    </location>
</feature>
<comment type="caution">
    <text evidence="2">The sequence shown here is derived from an EMBL/GenBank/DDBJ whole genome shotgun (WGS) entry which is preliminary data.</text>
</comment>
<feature type="chain" id="PRO_5046230982" evidence="1">
    <location>
        <begin position="22"/>
        <end position="223"/>
    </location>
</feature>
<evidence type="ECO:0000313" key="2">
    <source>
        <dbReference type="EMBL" id="MCK0530713.1"/>
    </source>
</evidence>
<organism evidence="2 3">
    <name type="scientific">Sphingobium agri</name>
    <dbReference type="NCBI Taxonomy" id="2933566"/>
    <lineage>
        <taxon>Bacteria</taxon>
        <taxon>Pseudomonadati</taxon>
        <taxon>Pseudomonadota</taxon>
        <taxon>Alphaproteobacteria</taxon>
        <taxon>Sphingomonadales</taxon>
        <taxon>Sphingomonadaceae</taxon>
        <taxon>Sphingobium</taxon>
    </lineage>
</organism>
<evidence type="ECO:0000313" key="3">
    <source>
        <dbReference type="Proteomes" id="UP001203512"/>
    </source>
</evidence>
<keyword evidence="3" id="KW-1185">Reference proteome</keyword>
<sequence>MKIRISALALVALTMACPAVAKGRAPQAWQATHTTDPVTGATRCVVTALDYFGKSRYSRTGFLYPVIEEHPDHGLLVGVSSGGRFRLPTGTILWRVDDRPFRELRPEDGPVTVDTAVTAPAGTPQDPVAAKAMADAMALTNRMIMSATATSTFAQGDRAKEMLAELLAGQGLLFRAKAAAPETGLPGTGMYRVGQFTNEGLRPVPLDESLRTSLKECAIPTGD</sequence>